<evidence type="ECO:0000313" key="3">
    <source>
        <dbReference type="Proteomes" id="UP000811545"/>
    </source>
</evidence>
<proteinExistence type="predicted"/>
<dbReference type="AlphaFoldDB" id="A0A9E2BIC7"/>
<keyword evidence="2" id="KW-0012">Acyltransferase</keyword>
<dbReference type="SUPFAM" id="SSF55729">
    <property type="entry name" value="Acyl-CoA N-acyltransferases (Nat)"/>
    <property type="match status" value="1"/>
</dbReference>
<organism evidence="2 3">
    <name type="scientific">Psychracetigena formicireducens</name>
    <dbReference type="NCBI Taxonomy" id="2986056"/>
    <lineage>
        <taxon>Bacteria</taxon>
        <taxon>Bacillati</taxon>
        <taxon>Candidatus Lithacetigenota</taxon>
        <taxon>Candidatus Psychracetigena</taxon>
    </lineage>
</organism>
<dbReference type="Proteomes" id="UP000811545">
    <property type="component" value="Unassembled WGS sequence"/>
</dbReference>
<keyword evidence="2" id="KW-0808">Transferase</keyword>
<name>A0A9E2BIC7_PSYF1</name>
<feature type="domain" description="N-acetyltransferase" evidence="1">
    <location>
        <begin position="18"/>
        <end position="170"/>
    </location>
</feature>
<reference evidence="2 3" key="1">
    <citation type="journal article" date="2021" name="bioRxiv">
        <title>Unique metabolic strategies in Hadean analogues reveal hints for primordial physiology.</title>
        <authorList>
            <person name="Nobu M.K."/>
            <person name="Nakai R."/>
            <person name="Tamazawa S."/>
            <person name="Mori H."/>
            <person name="Toyoda A."/>
            <person name="Ijiri A."/>
            <person name="Suzuki S."/>
            <person name="Kurokawa K."/>
            <person name="Kamagata Y."/>
            <person name="Tamaki H."/>
        </authorList>
    </citation>
    <scope>NUCLEOTIDE SEQUENCE [LARGE SCALE GENOMIC DNA]</scope>
    <source>
        <strain evidence="2">BS525</strain>
    </source>
</reference>
<protein>
    <submittedName>
        <fullName evidence="2">Spermidine N(1)-acetyltransferase</fullName>
        <ecNumber evidence="2">2.3.1.57</ecNumber>
    </submittedName>
</protein>
<dbReference type="PANTHER" id="PTHR43415">
    <property type="entry name" value="SPERMIDINE N(1)-ACETYLTRANSFERASE"/>
    <property type="match status" value="1"/>
</dbReference>
<dbReference type="InterPro" id="IPR000182">
    <property type="entry name" value="GNAT_dom"/>
</dbReference>
<dbReference type="InterPro" id="IPR016181">
    <property type="entry name" value="Acyl_CoA_acyltransferase"/>
</dbReference>
<dbReference type="Pfam" id="PF13302">
    <property type="entry name" value="Acetyltransf_3"/>
    <property type="match status" value="1"/>
</dbReference>
<comment type="caution">
    <text evidence="2">The sequence shown here is derived from an EMBL/GenBank/DDBJ whole genome shotgun (WGS) entry which is preliminary data.</text>
</comment>
<evidence type="ECO:0000313" key="2">
    <source>
        <dbReference type="EMBL" id="MBT9146150.1"/>
    </source>
</evidence>
<dbReference type="GO" id="GO:0004145">
    <property type="term" value="F:diamine N-acetyltransferase activity"/>
    <property type="evidence" value="ECO:0007669"/>
    <property type="project" value="UniProtKB-EC"/>
</dbReference>
<evidence type="ECO:0000259" key="1">
    <source>
        <dbReference type="PROSITE" id="PS51186"/>
    </source>
</evidence>
<dbReference type="PANTHER" id="PTHR43415:SF3">
    <property type="entry name" value="GNAT-FAMILY ACETYLTRANSFERASE"/>
    <property type="match status" value="1"/>
</dbReference>
<gene>
    <name evidence="2" type="primary">speG</name>
    <name evidence="2" type="ORF">DDT42_02032</name>
</gene>
<dbReference type="EC" id="2.3.1.57" evidence="2"/>
<dbReference type="EMBL" id="QLTW01000348">
    <property type="protein sequence ID" value="MBT9146150.1"/>
    <property type="molecule type" value="Genomic_DNA"/>
</dbReference>
<accession>A0A9E2BIC7</accession>
<sequence length="170" mass="19961">MTFDEENVKLGFLMGKQVYLRALEKEDLIYIRKWSNDPEIRKLTGEVTSMSHVDADKFLERVYNDNTREWFVIVIKENDRVIGEAGLLRMFPVWRTTDISIIIGEKYAWGKGYGTEAILLLLDYAFRYLNFHRVAIGVVAFNEKAIHFWEKIGFKKEMDIIITTSIMILL</sequence>
<dbReference type="PROSITE" id="PS51186">
    <property type="entry name" value="GNAT"/>
    <property type="match status" value="1"/>
</dbReference>
<dbReference type="Gene3D" id="3.40.630.30">
    <property type="match status" value="1"/>
</dbReference>